<reference evidence="1" key="1">
    <citation type="submission" date="2021-03" db="EMBL/GenBank/DDBJ databases">
        <authorList>
            <person name="Tagirdzhanova G."/>
        </authorList>
    </citation>
    <scope>NUCLEOTIDE SEQUENCE</scope>
</reference>
<organism evidence="1 2">
    <name type="scientific">Alectoria fallacina</name>
    <dbReference type="NCBI Taxonomy" id="1903189"/>
    <lineage>
        <taxon>Eukaryota</taxon>
        <taxon>Fungi</taxon>
        <taxon>Dikarya</taxon>
        <taxon>Ascomycota</taxon>
        <taxon>Pezizomycotina</taxon>
        <taxon>Lecanoromycetes</taxon>
        <taxon>OSLEUM clade</taxon>
        <taxon>Lecanoromycetidae</taxon>
        <taxon>Lecanorales</taxon>
        <taxon>Lecanorineae</taxon>
        <taxon>Parmeliaceae</taxon>
        <taxon>Alectoria</taxon>
    </lineage>
</organism>
<accession>A0A8H3IUL1</accession>
<gene>
    <name evidence="1" type="ORF">ALECFALPRED_005898</name>
</gene>
<dbReference type="Proteomes" id="UP000664203">
    <property type="component" value="Unassembled WGS sequence"/>
</dbReference>
<name>A0A8H3IUL1_9LECA</name>
<protein>
    <recommendedName>
        <fullName evidence="3">Serine protease</fullName>
    </recommendedName>
</protein>
<dbReference type="AlphaFoldDB" id="A0A8H3IUL1"/>
<evidence type="ECO:0000313" key="2">
    <source>
        <dbReference type="Proteomes" id="UP000664203"/>
    </source>
</evidence>
<evidence type="ECO:0000313" key="1">
    <source>
        <dbReference type="EMBL" id="CAF9934255.1"/>
    </source>
</evidence>
<evidence type="ECO:0008006" key="3">
    <source>
        <dbReference type="Google" id="ProtNLM"/>
    </source>
</evidence>
<dbReference type="Gene3D" id="2.40.10.10">
    <property type="entry name" value="Trypsin-like serine proteases"/>
    <property type="match status" value="1"/>
</dbReference>
<dbReference type="SUPFAM" id="SSF50494">
    <property type="entry name" value="Trypsin-like serine proteases"/>
    <property type="match status" value="1"/>
</dbReference>
<dbReference type="InterPro" id="IPR043504">
    <property type="entry name" value="Peptidase_S1_PA_chymotrypsin"/>
</dbReference>
<dbReference type="OrthoDB" id="5362963at2759"/>
<comment type="caution">
    <text evidence="1">The sequence shown here is derived from an EMBL/GenBank/DDBJ whole genome shotgun (WGS) entry which is preliminary data.</text>
</comment>
<dbReference type="InterPro" id="IPR009003">
    <property type="entry name" value="Peptidase_S1_PA"/>
</dbReference>
<dbReference type="EMBL" id="CAJPDR010000373">
    <property type="protein sequence ID" value="CAF9934255.1"/>
    <property type="molecule type" value="Genomic_DNA"/>
</dbReference>
<proteinExistence type="predicted"/>
<keyword evidence="2" id="KW-1185">Reference proteome</keyword>
<sequence>MIGTSPTPIDPSMTHTRLSLITGLRLMQRVLGMDLQMLRSGFYRIFGTPISLETVSVSFDATSNVKATCVISVLKPEFGWTQVGDDWLYDPTLKETDLNSIWRNNLADSVRHDKESLKTCFCNRITNPTTAYVGREAEALSDKIDTLEWPTDTTEFVSHFVPASQYMIGPKFCSAYHLGDGYVGTAGHCLDKALVDSQSGELRVVFNWVGDVVSKKTFTKSEVFEMERIFLCDSHGPAPSPGDPIETTSWLRRRDSAILKLKGSPSHFSLLKKARLSTKSPNFGSPVYNIGSPLGLQLKVSARGHVLRHSLADDDGGNSGGPVIDANTGLVVGHTSSTQDAVSESDATAIENWAAEFAKHSNNHTIAAKINALLEKQEPNNRLYRVHPKFLRTLTGKPRDGPLIKCVTNVCPGDLGPNEELQPAGRYRAVFSRHRFDSKDVYLRNASGRVDRNAIFMAPLNVLLGEYDACVLTIKFVGKAETFDKPDSGSRVVITIGAVDWVIENLDFHTDSGATIPAGTNAWSTTFNVTAHKQDIPTSCLDAPHGLTAWTAIRLDQPTRNPPSKVGFSISIQRPKFHFPVNKDWPTERPDVTDDPKDAGLRWPEETFEFATTAGDTSGASQTDGVSERRLGEEDCRQGFWRWGALIDRVWTNPRQPSWGLRDPLMDDVDGVLA</sequence>